<evidence type="ECO:0000313" key="8">
    <source>
        <dbReference type="RefSeq" id="XP_031416203.2"/>
    </source>
</evidence>
<evidence type="ECO:0000256" key="5">
    <source>
        <dbReference type="SAM" id="Coils"/>
    </source>
</evidence>
<feature type="coiled-coil region" evidence="5">
    <location>
        <begin position="1154"/>
        <end position="1192"/>
    </location>
</feature>
<dbReference type="GO" id="GO:0008017">
    <property type="term" value="F:microtubule binding"/>
    <property type="evidence" value="ECO:0007669"/>
    <property type="project" value="TreeGrafter"/>
</dbReference>
<evidence type="ECO:0000256" key="1">
    <source>
        <dbReference type="ARBA" id="ARBA00004123"/>
    </source>
</evidence>
<dbReference type="AlphaFoldDB" id="A0A6P8EJK7"/>
<dbReference type="GO" id="GO:0005634">
    <property type="term" value="C:nucleus"/>
    <property type="evidence" value="ECO:0007669"/>
    <property type="project" value="UniProtKB-SubCell"/>
</dbReference>
<dbReference type="GeneID" id="105892587"/>
<evidence type="ECO:0000256" key="6">
    <source>
        <dbReference type="SAM" id="MobiDB-lite"/>
    </source>
</evidence>
<feature type="compositionally biased region" description="Basic and acidic residues" evidence="6">
    <location>
        <begin position="507"/>
        <end position="543"/>
    </location>
</feature>
<feature type="region of interest" description="Disordered" evidence="6">
    <location>
        <begin position="366"/>
        <end position="777"/>
    </location>
</feature>
<dbReference type="GO" id="GO:0005737">
    <property type="term" value="C:cytoplasm"/>
    <property type="evidence" value="ECO:0007669"/>
    <property type="project" value="TreeGrafter"/>
</dbReference>
<dbReference type="KEGG" id="char:105892587"/>
<comment type="subcellular location">
    <subcellularLocation>
        <location evidence="1">Nucleus</location>
    </subcellularLocation>
</comment>
<feature type="compositionally biased region" description="Polar residues" evidence="6">
    <location>
        <begin position="792"/>
        <end position="801"/>
    </location>
</feature>
<feature type="compositionally biased region" description="Low complexity" evidence="6">
    <location>
        <begin position="844"/>
        <end position="854"/>
    </location>
</feature>
<dbReference type="RefSeq" id="XP_031416203.2">
    <property type="nucleotide sequence ID" value="XM_031560343.2"/>
</dbReference>
<accession>A0A6P8EJK7</accession>
<proteinExistence type="inferred from homology"/>
<dbReference type="PANTHER" id="PTHR24200">
    <property type="entry name" value="TOUCAN, ISOFORM A"/>
    <property type="match status" value="1"/>
</dbReference>
<feature type="compositionally biased region" description="Low complexity" evidence="6">
    <location>
        <begin position="627"/>
        <end position="641"/>
    </location>
</feature>
<name>A0A6P8EJK7_CLUHA</name>
<comment type="similarity">
    <text evidence="2">Belongs to the MTUS1 family.</text>
</comment>
<protein>
    <submittedName>
        <fullName evidence="8">LOW QUALITY PROTEIN: microtubule-associated tumor suppressor 1 homolog</fullName>
    </submittedName>
</protein>
<reference evidence="8" key="1">
    <citation type="submission" date="2025-08" db="UniProtKB">
        <authorList>
            <consortium name="RefSeq"/>
        </authorList>
    </citation>
    <scope>IDENTIFICATION</scope>
</reference>
<feature type="coiled-coil region" evidence="5">
    <location>
        <begin position="958"/>
        <end position="1113"/>
    </location>
</feature>
<feature type="compositionally biased region" description="Low complexity" evidence="6">
    <location>
        <begin position="1226"/>
        <end position="1237"/>
    </location>
</feature>
<dbReference type="OrthoDB" id="10038993at2759"/>
<feature type="compositionally biased region" description="Polar residues" evidence="6">
    <location>
        <begin position="717"/>
        <end position="726"/>
    </location>
</feature>
<feature type="compositionally biased region" description="Low complexity" evidence="6">
    <location>
        <begin position="578"/>
        <end position="607"/>
    </location>
</feature>
<feature type="compositionally biased region" description="Low complexity" evidence="6">
    <location>
        <begin position="459"/>
        <end position="474"/>
    </location>
</feature>
<dbReference type="Proteomes" id="UP000515152">
    <property type="component" value="Chromosome 22"/>
</dbReference>
<dbReference type="CTD" id="557250"/>
<gene>
    <name evidence="8" type="primary">mtus1b</name>
</gene>
<feature type="compositionally biased region" description="Polar residues" evidence="6">
    <location>
        <begin position="419"/>
        <end position="429"/>
    </location>
</feature>
<evidence type="ECO:0000256" key="2">
    <source>
        <dbReference type="ARBA" id="ARBA00007585"/>
    </source>
</evidence>
<feature type="region of interest" description="Disordered" evidence="6">
    <location>
        <begin position="782"/>
        <end position="801"/>
    </location>
</feature>
<feature type="region of interest" description="Disordered" evidence="6">
    <location>
        <begin position="1222"/>
        <end position="1255"/>
    </location>
</feature>
<keyword evidence="4" id="KW-0539">Nucleus</keyword>
<evidence type="ECO:0000256" key="4">
    <source>
        <dbReference type="ARBA" id="ARBA00023242"/>
    </source>
</evidence>
<keyword evidence="7" id="KW-1185">Reference proteome</keyword>
<feature type="compositionally biased region" description="Acidic residues" evidence="6">
    <location>
        <begin position="185"/>
        <end position="202"/>
    </location>
</feature>
<organism evidence="7 8">
    <name type="scientific">Clupea harengus</name>
    <name type="common">Atlantic herring</name>
    <dbReference type="NCBI Taxonomy" id="7950"/>
    <lineage>
        <taxon>Eukaryota</taxon>
        <taxon>Metazoa</taxon>
        <taxon>Chordata</taxon>
        <taxon>Craniata</taxon>
        <taxon>Vertebrata</taxon>
        <taxon>Euteleostomi</taxon>
        <taxon>Actinopterygii</taxon>
        <taxon>Neopterygii</taxon>
        <taxon>Teleostei</taxon>
        <taxon>Clupei</taxon>
        <taxon>Clupeiformes</taxon>
        <taxon>Clupeoidei</taxon>
        <taxon>Clupeidae</taxon>
        <taxon>Clupea</taxon>
    </lineage>
</organism>
<dbReference type="InterPro" id="IPR051293">
    <property type="entry name" value="MTUS1/CCDC69"/>
</dbReference>
<evidence type="ECO:0000256" key="3">
    <source>
        <dbReference type="ARBA" id="ARBA00023054"/>
    </source>
</evidence>
<feature type="compositionally biased region" description="Low complexity" evidence="6">
    <location>
        <begin position="665"/>
        <end position="680"/>
    </location>
</feature>
<feature type="compositionally biased region" description="Low complexity" evidence="6">
    <location>
        <begin position="37"/>
        <end position="71"/>
    </location>
</feature>
<dbReference type="PANTHER" id="PTHR24200:SF7">
    <property type="entry name" value="MICROTUBULE-ASSOCIATED TUMOR SUPPRESSOR 1"/>
    <property type="match status" value="1"/>
</dbReference>
<feature type="region of interest" description="Disordered" evidence="6">
    <location>
        <begin position="844"/>
        <end position="884"/>
    </location>
</feature>
<feature type="compositionally biased region" description="Low complexity" evidence="6">
    <location>
        <begin position="701"/>
        <end position="716"/>
    </location>
</feature>
<evidence type="ECO:0000313" key="7">
    <source>
        <dbReference type="Proteomes" id="UP000515152"/>
    </source>
</evidence>
<feature type="compositionally biased region" description="Polar residues" evidence="6">
    <location>
        <begin position="259"/>
        <end position="270"/>
    </location>
</feature>
<feature type="region of interest" description="Disordered" evidence="6">
    <location>
        <begin position="1"/>
        <end position="78"/>
    </location>
</feature>
<feature type="compositionally biased region" description="Polar residues" evidence="6">
    <location>
        <begin position="557"/>
        <end position="569"/>
    </location>
</feature>
<feature type="region of interest" description="Disordered" evidence="6">
    <location>
        <begin position="236"/>
        <end position="318"/>
    </location>
</feature>
<feature type="region of interest" description="Disordered" evidence="6">
    <location>
        <begin position="156"/>
        <end position="202"/>
    </location>
</feature>
<sequence>MSDMQPVEGPMGPSEGAQHGMTLALRDGDQNGNAFAESSSSSSCSPSCQSESSPDSVRSSSSLSSGRSDSPLDVDMQECTERQKLLAGSSGHIEIPKETPVLDPDNVVQQCDCSESNEISVSVYLDARDHDDDNTWNNNENLALVFIQEDTHGDHGDIHGNHYGNQNGSRRRYSEDSPAPLCSSENDDIDDDDDDDEDGDQEDLFLSVSSGDMVMRSVTISLDGSERALSSVSVLADSSTSSSDDHEPLSSHSPPLTEKTQGLGSSSLTTPACPEGLALTEDPQQEPVDAAAEVCMVDGTEKEKEKEGEEADGEVQEGTAKLCSASVMNETKVEVPSVQVKDTPEVQTSTPVVAVHKAKAQTAVARAKPACRATKATASKPGKNVVKRFPKPDLKNVKSKIMSLPSSATKVTRSDQQARGKNVVSQLSPCNEKKLPATALRPAQNKQEGPGGGVRRRSSSCQARVAAPKPAVARWSNQNSRAAPQRTRRKALLLNGVRRSSEVISSDDPRDMGLVEEPVPHPEDQEERAEGAGEAASPERTDGPDSAADAAVKEQSSELQGDGDQTVSSKLGPKTGLPTAVASVAAARGASTTSATSASGSVPAPASLVLGASPGTAAASRVKAGVGTSTTSGRDSRTTTGNVSPPRGRQIQAAGIPKMRVPERSLTSSQPAPPASSSKSPNPPAPGITRLPSSSKLPVKGLTTSLSSSSLGSATSETNPITTARAPNSAPGAKITHPDEKPSRPASSVGPPVPNKPLATKLVGMRNRTTSIPGKSSIIGLKTPALAKPTHSPLQRSASTRLNRASAAAMGREGRRLSQQPDWAQALCVPNQLLLVDRNKLKPAAPASAPVSSPASPPAPVACPRPAGTRASGQPGLPPPAGEKPLGIAHYRQQCEGKSQCIQQLRKLLLSGNRRLEALALVVQHVFAEREEDLKQKRDLAGELSTIRQELVGSVSCCERLEKEKEEARLTFEETLQTLQEEHQNDLTQLEERLRAFYSAEWDKTHQAYQEEADKCRALMQQQVEEVRSKQEALRQEQEVNNARQMEALKQHYETTLQELQMTHEQNVNALDKTLKDSEASLSRQIEELAVENNELKMKLQAEEERRRILSEKSQKDAHTLYLEQELESLKVVLEIKTQQLHQQDKKIMQMDKLVESNVKLDEYLNKVQQENEDYRARMDKHQALSRQLSTEQAMLQQTLQKESKVNKRLSMENEELLWKLHNCDPSSPRRLSPTSPFHSPRNSAAFPTAPLSPR</sequence>
<keyword evidence="3 5" id="KW-0175">Coiled coil</keyword>